<dbReference type="InterPro" id="IPR056079">
    <property type="entry name" value="DUF7662"/>
</dbReference>
<dbReference type="RefSeq" id="WP_022775710.1">
    <property type="nucleotide sequence ID" value="NC_022576.1"/>
</dbReference>
<protein>
    <recommendedName>
        <fullName evidence="1">DUF7662 domain-containing protein</fullName>
    </recommendedName>
</protein>
<dbReference type="Pfam" id="PF24698">
    <property type="entry name" value="DUF7662"/>
    <property type="match status" value="1"/>
</dbReference>
<sequence length="95" mass="10810">MPGKYEPLELYLRAVSDKKNEITLSFTDVERIIGAKLPASAMAHQAWWGNQRDTRNRPQAHAWLSAGFRVDMVNQNGANASVRFIRRTKDSLQNP</sequence>
<reference evidence="2 3" key="1">
    <citation type="journal article" date="2013" name="Genome Biol.">
        <title>Genomic analysis reveals key aspects of prokaryotic symbiosis in the phototrophic consortium "Chlorochromatium aggregatum".</title>
        <authorList>
            <person name="Liu Z."/>
            <person name="Muller J."/>
            <person name="Li T."/>
            <person name="Alvey R.M."/>
            <person name="Vogl K."/>
            <person name="Frigaard N.U."/>
            <person name="Rockwell N.C."/>
            <person name="Boyd E.S."/>
            <person name="Tomsho L.P."/>
            <person name="Schuster S.C."/>
            <person name="Henke P."/>
            <person name="Rohde M."/>
            <person name="Overmann J."/>
            <person name="Bryant D.A."/>
        </authorList>
    </citation>
    <scope>NUCLEOTIDE SEQUENCE [LARGE SCALE GENOMIC DNA]</scope>
    <source>
        <strain evidence="2">CR</strain>
    </source>
</reference>
<evidence type="ECO:0000313" key="3">
    <source>
        <dbReference type="Proteomes" id="UP000017184"/>
    </source>
</evidence>
<dbReference type="AlphaFoldDB" id="U5N9S3"/>
<feature type="domain" description="DUF7662" evidence="1">
    <location>
        <begin position="5"/>
        <end position="74"/>
    </location>
</feature>
<dbReference type="EMBL" id="CP004885">
    <property type="protein sequence ID" value="AGX88316.1"/>
    <property type="molecule type" value="Genomic_DNA"/>
</dbReference>
<proteinExistence type="predicted"/>
<dbReference type="STRING" id="946483.Cenrod_2251"/>
<accession>U5N9S3</accession>
<dbReference type="HOGENOM" id="CLU_184297_0_0_4"/>
<name>U5N9S3_9BURK</name>
<gene>
    <name evidence="2" type="ORF">Cenrod_2251</name>
</gene>
<organism evidence="2 3">
    <name type="scientific">Candidatus Symbiobacter mobilis CR</name>
    <dbReference type="NCBI Taxonomy" id="946483"/>
    <lineage>
        <taxon>Bacteria</taxon>
        <taxon>Pseudomonadati</taxon>
        <taxon>Pseudomonadota</taxon>
        <taxon>Betaproteobacteria</taxon>
        <taxon>Burkholderiales</taxon>
        <taxon>Comamonadaceae</taxon>
    </lineage>
</organism>
<evidence type="ECO:0000259" key="1">
    <source>
        <dbReference type="Pfam" id="PF24698"/>
    </source>
</evidence>
<keyword evidence="3" id="KW-1185">Reference proteome</keyword>
<dbReference type="Proteomes" id="UP000017184">
    <property type="component" value="Chromosome"/>
</dbReference>
<dbReference type="KEGG" id="cbx:Cenrod_2251"/>
<dbReference type="eggNOG" id="COG2944">
    <property type="taxonomic scope" value="Bacteria"/>
</dbReference>
<evidence type="ECO:0000313" key="2">
    <source>
        <dbReference type="EMBL" id="AGX88316.1"/>
    </source>
</evidence>